<accession>A0A1J5RF41</accession>
<evidence type="ECO:0000313" key="2">
    <source>
        <dbReference type="EMBL" id="OIQ94385.1"/>
    </source>
</evidence>
<dbReference type="Gene3D" id="2.40.160.20">
    <property type="match status" value="1"/>
</dbReference>
<gene>
    <name evidence="2" type="primary">ompA_8</name>
    <name evidence="2" type="ORF">GALL_236320</name>
</gene>
<dbReference type="AlphaFoldDB" id="A0A1J5RF41"/>
<comment type="caution">
    <text evidence="2">The sequence shown here is derived from an EMBL/GenBank/DDBJ whole genome shotgun (WGS) entry which is preliminary data.</text>
</comment>
<dbReference type="InterPro" id="IPR000498">
    <property type="entry name" value="OmpA-like_TM_dom"/>
</dbReference>
<dbReference type="Pfam" id="PF01389">
    <property type="entry name" value="OmpA_membrane"/>
    <property type="match status" value="1"/>
</dbReference>
<feature type="domain" description="Outer membrane protein OmpA-like transmembrane" evidence="1">
    <location>
        <begin position="24"/>
        <end position="183"/>
    </location>
</feature>
<sequence>MSGIAKVLVLAVLYGMALPQAMAEGFYGALDLGQTNEGDACNNGLVGSCSGTSTAFRVGGGYQFVPMWSAEVSYADYGNASTGGPAGDWRASGLQASGIGTFPVWRDISVIGKVGLARTDFKLSATSRSSTTTNLAVGAGVQYDFRKDIAFRAQYEDLGTVGDANTTGTTKLTLLSAGVIFKF</sequence>
<dbReference type="SUPFAM" id="SSF56925">
    <property type="entry name" value="OMPA-like"/>
    <property type="match status" value="1"/>
</dbReference>
<organism evidence="2">
    <name type="scientific">mine drainage metagenome</name>
    <dbReference type="NCBI Taxonomy" id="410659"/>
    <lineage>
        <taxon>unclassified sequences</taxon>
        <taxon>metagenomes</taxon>
        <taxon>ecological metagenomes</taxon>
    </lineage>
</organism>
<protein>
    <submittedName>
        <fullName evidence="2">Outer membrane protein A</fullName>
    </submittedName>
</protein>
<dbReference type="InterPro" id="IPR011250">
    <property type="entry name" value="OMP/PagP_B-barrel"/>
</dbReference>
<reference evidence="2" key="1">
    <citation type="submission" date="2016-10" db="EMBL/GenBank/DDBJ databases">
        <title>Sequence of Gallionella enrichment culture.</title>
        <authorList>
            <person name="Poehlein A."/>
            <person name="Muehling M."/>
            <person name="Daniel R."/>
        </authorList>
    </citation>
    <scope>NUCLEOTIDE SEQUENCE</scope>
</reference>
<name>A0A1J5RF41_9ZZZZ</name>
<dbReference type="EMBL" id="MLJW01000187">
    <property type="protein sequence ID" value="OIQ94385.1"/>
    <property type="molecule type" value="Genomic_DNA"/>
</dbReference>
<evidence type="ECO:0000259" key="1">
    <source>
        <dbReference type="Pfam" id="PF01389"/>
    </source>
</evidence>
<proteinExistence type="predicted"/>
<dbReference type="GO" id="GO:0009279">
    <property type="term" value="C:cell outer membrane"/>
    <property type="evidence" value="ECO:0007669"/>
    <property type="project" value="InterPro"/>
</dbReference>